<gene>
    <name evidence="1" type="ORF">GE061_007385</name>
</gene>
<dbReference type="EMBL" id="WIXP02000015">
    <property type="protein sequence ID" value="KAF6199359.1"/>
    <property type="molecule type" value="Genomic_DNA"/>
</dbReference>
<accession>A0A6A4J0A7</accession>
<reference evidence="1" key="1">
    <citation type="journal article" date="2021" name="Mol. Ecol. Resour.">
        <title>Apolygus lucorum genome provides insights into omnivorousness and mesophyll feeding.</title>
        <authorList>
            <person name="Liu Y."/>
            <person name="Liu H."/>
            <person name="Wang H."/>
            <person name="Huang T."/>
            <person name="Liu B."/>
            <person name="Yang B."/>
            <person name="Yin L."/>
            <person name="Li B."/>
            <person name="Zhang Y."/>
            <person name="Zhang S."/>
            <person name="Jiang F."/>
            <person name="Zhang X."/>
            <person name="Ren Y."/>
            <person name="Wang B."/>
            <person name="Wang S."/>
            <person name="Lu Y."/>
            <person name="Wu K."/>
            <person name="Fan W."/>
            <person name="Wang G."/>
        </authorList>
    </citation>
    <scope>NUCLEOTIDE SEQUENCE</scope>
    <source>
        <strain evidence="1">12Hb</strain>
    </source>
</reference>
<proteinExistence type="predicted"/>
<sequence>MRSFLRGLLFLSCFVLFVHSKNLRKKDMMYLLRRMDEWVPDPKVKRITEGKVATNSGKKIYTFVFETKDKYLCDAYMEVWAKGKGDYKWDCRKIDRSSRKHSFKEDYPSVDTFEGEDALSDCCGG</sequence>
<dbReference type="Proteomes" id="UP000466442">
    <property type="component" value="Unassembled WGS sequence"/>
</dbReference>
<keyword evidence="2" id="KW-1185">Reference proteome</keyword>
<evidence type="ECO:0000313" key="2">
    <source>
        <dbReference type="Proteomes" id="UP000466442"/>
    </source>
</evidence>
<dbReference type="AlphaFoldDB" id="A0A6A4J0A7"/>
<comment type="caution">
    <text evidence="1">The sequence shown here is derived from an EMBL/GenBank/DDBJ whole genome shotgun (WGS) entry which is preliminary data.</text>
</comment>
<protein>
    <submittedName>
        <fullName evidence="1">Uncharacterized protein</fullName>
    </submittedName>
</protein>
<organism evidence="1 2">
    <name type="scientific">Apolygus lucorum</name>
    <name type="common">Small green plant bug</name>
    <name type="synonym">Lygocoris lucorum</name>
    <dbReference type="NCBI Taxonomy" id="248454"/>
    <lineage>
        <taxon>Eukaryota</taxon>
        <taxon>Metazoa</taxon>
        <taxon>Ecdysozoa</taxon>
        <taxon>Arthropoda</taxon>
        <taxon>Hexapoda</taxon>
        <taxon>Insecta</taxon>
        <taxon>Pterygota</taxon>
        <taxon>Neoptera</taxon>
        <taxon>Paraneoptera</taxon>
        <taxon>Hemiptera</taxon>
        <taxon>Heteroptera</taxon>
        <taxon>Panheteroptera</taxon>
        <taxon>Cimicomorpha</taxon>
        <taxon>Miridae</taxon>
        <taxon>Mirini</taxon>
        <taxon>Apolygus</taxon>
    </lineage>
</organism>
<name>A0A6A4J0A7_APOLU</name>
<evidence type="ECO:0000313" key="1">
    <source>
        <dbReference type="EMBL" id="KAF6199359.1"/>
    </source>
</evidence>